<dbReference type="InterPro" id="IPR033120">
    <property type="entry name" value="HOTDOG_ACOT"/>
</dbReference>
<dbReference type="Pfam" id="PF03061">
    <property type="entry name" value="4HBT"/>
    <property type="match status" value="2"/>
</dbReference>
<dbReference type="InterPro" id="IPR006683">
    <property type="entry name" value="Thioestr_dom"/>
</dbReference>
<evidence type="ECO:0000313" key="10">
    <source>
        <dbReference type="Ensembl" id="ENSMMDP00005020892.1"/>
    </source>
</evidence>
<dbReference type="PANTHER" id="PTHR11049:SF24">
    <property type="entry name" value="CYTOSOLIC ACYL COENZYME A THIOESTER HYDROLASE"/>
    <property type="match status" value="1"/>
</dbReference>
<evidence type="ECO:0000256" key="7">
    <source>
        <dbReference type="ARBA" id="ARBA00038848"/>
    </source>
</evidence>
<feature type="domain" description="HotDog ACOT-type" evidence="9">
    <location>
        <begin position="1"/>
        <end position="114"/>
    </location>
</feature>
<evidence type="ECO:0000256" key="4">
    <source>
        <dbReference type="ARBA" id="ARBA00022737"/>
    </source>
</evidence>
<dbReference type="GO" id="GO:0005829">
    <property type="term" value="C:cytosol"/>
    <property type="evidence" value="ECO:0007669"/>
    <property type="project" value="TreeGrafter"/>
</dbReference>
<dbReference type="CDD" id="cd03442">
    <property type="entry name" value="BFIT_BACH"/>
    <property type="match status" value="2"/>
</dbReference>
<reference evidence="10" key="3">
    <citation type="submission" date="2025-09" db="UniProtKB">
        <authorList>
            <consortium name="Ensembl"/>
        </authorList>
    </citation>
    <scope>IDENTIFICATION</scope>
</reference>
<reference evidence="10" key="1">
    <citation type="submission" date="2019-06" db="EMBL/GenBank/DDBJ databases">
        <authorList>
            <consortium name="Wellcome Sanger Institute Data Sharing"/>
        </authorList>
    </citation>
    <scope>NUCLEOTIDE SEQUENCE [LARGE SCALE GENOMIC DNA]</scope>
</reference>
<proteinExistence type="predicted"/>
<dbReference type="AlphaFoldDB" id="A0A667Y024"/>
<feature type="active site" evidence="8">
    <location>
        <position position="12"/>
    </location>
</feature>
<dbReference type="GO" id="GO:0006637">
    <property type="term" value="P:acyl-CoA metabolic process"/>
    <property type="evidence" value="ECO:0007669"/>
    <property type="project" value="TreeGrafter"/>
</dbReference>
<name>A0A667Y024_9TELE</name>
<evidence type="ECO:0000256" key="1">
    <source>
        <dbReference type="ARBA" id="ARBA00004496"/>
    </source>
</evidence>
<keyword evidence="2" id="KW-0719">Serine esterase</keyword>
<evidence type="ECO:0000256" key="6">
    <source>
        <dbReference type="ARBA" id="ARBA00023098"/>
    </source>
</evidence>
<dbReference type="InParanoid" id="A0A667Y024"/>
<keyword evidence="3" id="KW-0963">Cytoplasm</keyword>
<dbReference type="GO" id="GO:0052816">
    <property type="term" value="F:long-chain fatty acyl-CoA hydrolase activity"/>
    <property type="evidence" value="ECO:0007669"/>
    <property type="project" value="TreeGrafter"/>
</dbReference>
<dbReference type="Ensembl" id="ENSMMDT00005021376.1">
    <property type="protein sequence ID" value="ENSMMDP00005020892.1"/>
    <property type="gene ID" value="ENSMMDG00005010252.1"/>
</dbReference>
<dbReference type="PANTHER" id="PTHR11049">
    <property type="entry name" value="ACYL COENZYME A THIOESTER HYDROLASE"/>
    <property type="match status" value="1"/>
</dbReference>
<accession>A0A667Y024</accession>
<evidence type="ECO:0000313" key="11">
    <source>
        <dbReference type="Proteomes" id="UP000472263"/>
    </source>
</evidence>
<dbReference type="Gene3D" id="3.10.129.10">
    <property type="entry name" value="Hotdog Thioesterase"/>
    <property type="match status" value="2"/>
</dbReference>
<feature type="active site" evidence="8">
    <location>
        <position position="201"/>
    </location>
</feature>
<evidence type="ECO:0000259" key="9">
    <source>
        <dbReference type="PROSITE" id="PS51770"/>
    </source>
</evidence>
<dbReference type="FunFam" id="3.10.129.10:FF:000010">
    <property type="entry name" value="Cytosolic acyl coenzyme A thioester hydrolase"/>
    <property type="match status" value="1"/>
</dbReference>
<evidence type="ECO:0000256" key="3">
    <source>
        <dbReference type="ARBA" id="ARBA00022490"/>
    </source>
</evidence>
<reference evidence="10" key="2">
    <citation type="submission" date="2025-08" db="UniProtKB">
        <authorList>
            <consortium name="Ensembl"/>
        </authorList>
    </citation>
    <scope>IDENTIFICATION</scope>
</reference>
<keyword evidence="11" id="KW-1185">Reference proteome</keyword>
<dbReference type="SUPFAM" id="SSF54637">
    <property type="entry name" value="Thioesterase/thiol ester dehydrase-isomerase"/>
    <property type="match status" value="2"/>
</dbReference>
<dbReference type="InterPro" id="IPR029069">
    <property type="entry name" value="HotDog_dom_sf"/>
</dbReference>
<dbReference type="FunFam" id="3.10.129.10:FF:000009">
    <property type="entry name" value="Cytosolic acyl coenzyme A thioester hydrolase"/>
    <property type="match status" value="1"/>
</dbReference>
<gene>
    <name evidence="10" type="primary">ACOT7</name>
    <name evidence="10" type="synonym">acot7</name>
</gene>
<evidence type="ECO:0000256" key="8">
    <source>
        <dbReference type="PIRSR" id="PIRSR640170-1"/>
    </source>
</evidence>
<organism evidence="10 11">
    <name type="scientific">Myripristis murdjan</name>
    <name type="common">pinecone soldierfish</name>
    <dbReference type="NCBI Taxonomy" id="586833"/>
    <lineage>
        <taxon>Eukaryota</taxon>
        <taxon>Metazoa</taxon>
        <taxon>Chordata</taxon>
        <taxon>Craniata</taxon>
        <taxon>Vertebrata</taxon>
        <taxon>Euteleostomi</taxon>
        <taxon>Actinopterygii</taxon>
        <taxon>Neopterygii</taxon>
        <taxon>Teleostei</taxon>
        <taxon>Neoteleostei</taxon>
        <taxon>Acanthomorphata</taxon>
        <taxon>Holocentriformes</taxon>
        <taxon>Holocentridae</taxon>
        <taxon>Myripristis</taxon>
    </lineage>
</organism>
<dbReference type="Proteomes" id="UP000472263">
    <property type="component" value="Chromosome 7"/>
</dbReference>
<dbReference type="GO" id="GO:0009062">
    <property type="term" value="P:fatty acid catabolic process"/>
    <property type="evidence" value="ECO:0007669"/>
    <property type="project" value="TreeGrafter"/>
</dbReference>
<dbReference type="EC" id="3.1.2.2" evidence="7"/>
<keyword evidence="5" id="KW-0378">Hydrolase</keyword>
<feature type="domain" description="HotDog ACOT-type" evidence="9">
    <location>
        <begin position="170"/>
        <end position="284"/>
    </location>
</feature>
<evidence type="ECO:0000256" key="5">
    <source>
        <dbReference type="ARBA" id="ARBA00022801"/>
    </source>
</evidence>
<dbReference type="GeneTree" id="ENSGT00940000155229"/>
<comment type="subcellular location">
    <subcellularLocation>
        <location evidence="1">Cytoplasm</location>
    </subcellularLocation>
</comment>
<keyword evidence="6" id="KW-0443">Lipid metabolism</keyword>
<evidence type="ECO:0000256" key="2">
    <source>
        <dbReference type="ARBA" id="ARBA00022487"/>
    </source>
</evidence>
<dbReference type="PROSITE" id="PS51770">
    <property type="entry name" value="HOTDOG_ACOT"/>
    <property type="match status" value="2"/>
</dbReference>
<sequence length="438" mass="48944">PSSTMMCPDDANIVGNVHGGTILKMIEEAGCIIGTRHCNTQNEDRCVAALVRVEKTEFLYPMFIGEVAHVSADITYASKHSVEVQVKVVAENILTGTKKLTNKAALWYVPVSLQNVDKIMEVPALKYDSPEQEEEGKKRYEAQKMERLETKERNEEVLPSVPNPEQHSVGFSQSSLIHLVGPSDCTLHDFVHGGVTMKLMDEVAGIVAVRHCNTNVVTASVDAINFHRKIKKGCVVTVTGRMTFTSNKSMEIEVFVDASPLLEPEKAKYRAVSAFFTFISLDKYNRPQPVPPLKVGTCFHKVCHIIKPGSMVYLNIHFSGCSHIGCNSESSYTKCDSHFDYPMRALWIGRVSYYTNGLCKISVSLSHHCDVRSHGLFKSLFHVFLLSHCLKNPAPLGELNWKSVFGKKKITNSLQILRRFPLLPRRNHKENSPTSLIA</sequence>
<dbReference type="InterPro" id="IPR040170">
    <property type="entry name" value="Cytosol_ACT"/>
</dbReference>
<dbReference type="GO" id="GO:0052689">
    <property type="term" value="F:carboxylic ester hydrolase activity"/>
    <property type="evidence" value="ECO:0007669"/>
    <property type="project" value="UniProtKB-KW"/>
</dbReference>
<keyword evidence="4" id="KW-0677">Repeat</keyword>
<protein>
    <recommendedName>
        <fullName evidence="7">palmitoyl-CoA hydrolase</fullName>
        <ecNumber evidence="7">3.1.2.2</ecNumber>
    </recommendedName>
</protein>